<dbReference type="InterPro" id="IPR021858">
    <property type="entry name" value="Fun_TF"/>
</dbReference>
<keyword evidence="5" id="KW-1185">Reference proteome</keyword>
<dbReference type="Proteomes" id="UP000777438">
    <property type="component" value="Unassembled WGS sequence"/>
</dbReference>
<dbReference type="InterPro" id="IPR001138">
    <property type="entry name" value="Zn2Cys6_DnaBD"/>
</dbReference>
<dbReference type="Pfam" id="PF00172">
    <property type="entry name" value="Zn_clus"/>
    <property type="match status" value="1"/>
</dbReference>
<organism evidence="4 5">
    <name type="scientific">Thelonectria olida</name>
    <dbReference type="NCBI Taxonomy" id="1576542"/>
    <lineage>
        <taxon>Eukaryota</taxon>
        <taxon>Fungi</taxon>
        <taxon>Dikarya</taxon>
        <taxon>Ascomycota</taxon>
        <taxon>Pezizomycotina</taxon>
        <taxon>Sordariomycetes</taxon>
        <taxon>Hypocreomycetidae</taxon>
        <taxon>Hypocreales</taxon>
        <taxon>Nectriaceae</taxon>
        <taxon>Thelonectria</taxon>
    </lineage>
</organism>
<dbReference type="OrthoDB" id="3546279at2759"/>
<feature type="compositionally biased region" description="Low complexity" evidence="2">
    <location>
        <begin position="91"/>
        <end position="101"/>
    </location>
</feature>
<proteinExistence type="predicted"/>
<dbReference type="Pfam" id="PF11951">
    <property type="entry name" value="Fungal_trans_2"/>
    <property type="match status" value="1"/>
</dbReference>
<evidence type="ECO:0000313" key="5">
    <source>
        <dbReference type="Proteomes" id="UP000777438"/>
    </source>
</evidence>
<keyword evidence="1" id="KW-0539">Nucleus</keyword>
<accession>A0A9P8VSL4</accession>
<reference evidence="4 5" key="1">
    <citation type="journal article" date="2021" name="Nat. Commun.">
        <title>Genetic determinants of endophytism in the Arabidopsis root mycobiome.</title>
        <authorList>
            <person name="Mesny F."/>
            <person name="Miyauchi S."/>
            <person name="Thiergart T."/>
            <person name="Pickel B."/>
            <person name="Atanasova L."/>
            <person name="Karlsson M."/>
            <person name="Huettel B."/>
            <person name="Barry K.W."/>
            <person name="Haridas S."/>
            <person name="Chen C."/>
            <person name="Bauer D."/>
            <person name="Andreopoulos W."/>
            <person name="Pangilinan J."/>
            <person name="LaButti K."/>
            <person name="Riley R."/>
            <person name="Lipzen A."/>
            <person name="Clum A."/>
            <person name="Drula E."/>
            <person name="Henrissat B."/>
            <person name="Kohler A."/>
            <person name="Grigoriev I.V."/>
            <person name="Martin F.M."/>
            <person name="Hacquard S."/>
        </authorList>
    </citation>
    <scope>NUCLEOTIDE SEQUENCE [LARGE SCALE GENOMIC DNA]</scope>
    <source>
        <strain evidence="4 5">MPI-CAGE-CH-0241</strain>
    </source>
</reference>
<evidence type="ECO:0000256" key="1">
    <source>
        <dbReference type="ARBA" id="ARBA00023242"/>
    </source>
</evidence>
<sequence length="423" mass="47771">MAPFEETRKEAHAKRRRPHQKTKTGCADCRKRRVKCGEERPNCRACLRRGVQCQYPEEAGPPSAAPSSSTPDYGTAPRTEPAPQLGPRNIPQSASSPVSVATPAQALPEATFGLHDMALFHHWTISTSLEIFKTADMSVCWQVMFPQIACKHPFVMQAILSLAALHLAYLDRSDKNRHMVDAASYHTKALQGFQKAVSEVKSDNSDAVFGWSILNVLYVFGTSGQLSDGEDDPAGSSRKDRILGLEWIPMFRGIEAVLQPTHNTLKFGSLYQMMTIGNWFELDPDIAPDADDEYFCQARTSWERNTDAQTYDDALRVLRKSRMYIVQFDDMDSETLKQCGYNRAWAGPFMFIYFAPKPYFTLLRQRQPPALILFAFFGALLQAADYCWCMEGWSRNIVQVVDDLLGSYWRPWIAWPAKVVGLS</sequence>
<dbReference type="GO" id="GO:0001228">
    <property type="term" value="F:DNA-binding transcription activator activity, RNA polymerase II-specific"/>
    <property type="evidence" value="ECO:0007669"/>
    <property type="project" value="TreeGrafter"/>
</dbReference>
<evidence type="ECO:0000313" key="4">
    <source>
        <dbReference type="EMBL" id="KAH6871496.1"/>
    </source>
</evidence>
<dbReference type="EMBL" id="JAGPYM010000054">
    <property type="protein sequence ID" value="KAH6871496.1"/>
    <property type="molecule type" value="Genomic_DNA"/>
</dbReference>
<dbReference type="GO" id="GO:0008270">
    <property type="term" value="F:zinc ion binding"/>
    <property type="evidence" value="ECO:0007669"/>
    <property type="project" value="InterPro"/>
</dbReference>
<dbReference type="PRINTS" id="PR00755">
    <property type="entry name" value="AFLATOXINBRP"/>
</dbReference>
<dbReference type="Gene3D" id="4.10.240.10">
    <property type="entry name" value="Zn(2)-C6 fungal-type DNA-binding domain"/>
    <property type="match status" value="1"/>
</dbReference>
<gene>
    <name evidence="4" type="ORF">B0T10DRAFT_450374</name>
</gene>
<feature type="compositionally biased region" description="Low complexity" evidence="2">
    <location>
        <begin position="57"/>
        <end position="69"/>
    </location>
</feature>
<dbReference type="PANTHER" id="PTHR47784">
    <property type="entry name" value="STEROL UPTAKE CONTROL PROTEIN 2"/>
    <property type="match status" value="1"/>
</dbReference>
<feature type="region of interest" description="Disordered" evidence="2">
    <location>
        <begin position="57"/>
        <end position="101"/>
    </location>
</feature>
<dbReference type="InterPro" id="IPR036864">
    <property type="entry name" value="Zn2-C6_fun-type_DNA-bd_sf"/>
</dbReference>
<feature type="domain" description="Zn(2)-C6 fungal-type" evidence="3">
    <location>
        <begin position="25"/>
        <end position="55"/>
    </location>
</feature>
<dbReference type="AlphaFoldDB" id="A0A9P8VSL4"/>
<comment type="caution">
    <text evidence="4">The sequence shown here is derived from an EMBL/GenBank/DDBJ whole genome shotgun (WGS) entry which is preliminary data.</text>
</comment>
<dbReference type="PROSITE" id="PS50048">
    <property type="entry name" value="ZN2_CY6_FUNGAL_2"/>
    <property type="match status" value="1"/>
</dbReference>
<dbReference type="SUPFAM" id="SSF57701">
    <property type="entry name" value="Zn2/Cys6 DNA-binding domain"/>
    <property type="match status" value="1"/>
</dbReference>
<dbReference type="SMART" id="SM00066">
    <property type="entry name" value="GAL4"/>
    <property type="match status" value="1"/>
</dbReference>
<dbReference type="PROSITE" id="PS00463">
    <property type="entry name" value="ZN2_CY6_FUNGAL_1"/>
    <property type="match status" value="1"/>
</dbReference>
<evidence type="ECO:0000256" key="2">
    <source>
        <dbReference type="SAM" id="MobiDB-lite"/>
    </source>
</evidence>
<dbReference type="InterPro" id="IPR053157">
    <property type="entry name" value="Sterol_Uptake_Regulator"/>
</dbReference>
<protein>
    <recommendedName>
        <fullName evidence="3">Zn(2)-C6 fungal-type domain-containing protein</fullName>
    </recommendedName>
</protein>
<evidence type="ECO:0000259" key="3">
    <source>
        <dbReference type="PROSITE" id="PS50048"/>
    </source>
</evidence>
<feature type="region of interest" description="Disordered" evidence="2">
    <location>
        <begin position="1"/>
        <end position="28"/>
    </location>
</feature>
<dbReference type="PANTHER" id="PTHR47784:SF5">
    <property type="entry name" value="STEROL UPTAKE CONTROL PROTEIN 2"/>
    <property type="match status" value="1"/>
</dbReference>
<name>A0A9P8VSL4_9HYPO</name>
<dbReference type="CDD" id="cd00067">
    <property type="entry name" value="GAL4"/>
    <property type="match status" value="1"/>
</dbReference>
<feature type="compositionally biased region" description="Basic residues" evidence="2">
    <location>
        <begin position="11"/>
        <end position="22"/>
    </location>
</feature>
<feature type="compositionally biased region" description="Basic and acidic residues" evidence="2">
    <location>
        <begin position="1"/>
        <end position="10"/>
    </location>
</feature>